<reference evidence="2" key="1">
    <citation type="submission" date="2017-09" db="EMBL/GenBank/DDBJ databases">
        <title>FDA dAtabase for Regulatory Grade micrObial Sequences (FDA-ARGOS): Supporting development and validation of Infectious Disease Dx tests.</title>
        <authorList>
            <person name="Minogue T."/>
            <person name="Wolcott M."/>
            <person name="Wasieloski L."/>
            <person name="Aguilar W."/>
            <person name="Moore D."/>
            <person name="Tallon L."/>
            <person name="Sadzewicz L."/>
            <person name="Ott S."/>
            <person name="Zhao X."/>
            <person name="Nagaraj S."/>
            <person name="Vavikolanu K."/>
            <person name="Aluvathingal J."/>
            <person name="Nadendla S."/>
            <person name="Sichtig H."/>
        </authorList>
    </citation>
    <scope>NUCLEOTIDE SEQUENCE [LARGE SCALE GENOMIC DNA]</scope>
    <source>
        <strain evidence="2">FDAARGOS_387</strain>
    </source>
</reference>
<proteinExistence type="predicted"/>
<dbReference type="AlphaFoldDB" id="A0A2C6DJ98"/>
<name>A0A2C6DJ98_9GAMM</name>
<organism evidence="1 2">
    <name type="scientific">Budvicia aquatica</name>
    <dbReference type="NCBI Taxonomy" id="82979"/>
    <lineage>
        <taxon>Bacteria</taxon>
        <taxon>Pseudomonadati</taxon>
        <taxon>Pseudomonadota</taxon>
        <taxon>Gammaproteobacteria</taxon>
        <taxon>Enterobacterales</taxon>
        <taxon>Budviciaceae</taxon>
        <taxon>Budvicia</taxon>
    </lineage>
</organism>
<dbReference type="RefSeq" id="WP_029096663.1">
    <property type="nucleotide sequence ID" value="NZ_PDDX01000001.1"/>
</dbReference>
<keyword evidence="2" id="KW-1185">Reference proteome</keyword>
<evidence type="ECO:0000313" key="1">
    <source>
        <dbReference type="EMBL" id="PHI28824.1"/>
    </source>
</evidence>
<comment type="caution">
    <text evidence="1">The sequence shown here is derived from an EMBL/GenBank/DDBJ whole genome shotgun (WGS) entry which is preliminary data.</text>
</comment>
<dbReference type="STRING" id="1111728.GCA_000427805_02517"/>
<accession>A0A2C6DJ98</accession>
<gene>
    <name evidence="1" type="ORF">CRN84_05615</name>
</gene>
<sequence length="162" mass="18411">MRMINVLLLMAIVLPWTIFCFYILNSNENKVDGLKCSANINLHLSDGFSEGPIIQGVIEVNLNKNDENGFFSLSGVVEWQGVKYPVSKLINVKYKNNDDDYVSFYTVNSISLEHDKSPHNVIETFVMGNTSQPLRIFKLKKIYDNAYIVSNLNSPVTICIER</sequence>
<dbReference type="Proteomes" id="UP000224974">
    <property type="component" value="Unassembled WGS sequence"/>
</dbReference>
<dbReference type="OrthoDB" id="6642137at2"/>
<evidence type="ECO:0000313" key="2">
    <source>
        <dbReference type="Proteomes" id="UP000224974"/>
    </source>
</evidence>
<dbReference type="EMBL" id="PDDX01000001">
    <property type="protein sequence ID" value="PHI28824.1"/>
    <property type="molecule type" value="Genomic_DNA"/>
</dbReference>
<protein>
    <submittedName>
        <fullName evidence="1">Uncharacterized protein</fullName>
    </submittedName>
</protein>